<keyword evidence="2" id="KW-0175">Coiled coil</keyword>
<dbReference type="RefSeq" id="WP_087426283.1">
    <property type="nucleotide sequence ID" value="NZ_NFII01000009.1"/>
</dbReference>
<organism evidence="4 5">
    <name type="scientific">Bacteroides clarus</name>
    <dbReference type="NCBI Taxonomy" id="626929"/>
    <lineage>
        <taxon>Bacteria</taxon>
        <taxon>Pseudomonadati</taxon>
        <taxon>Bacteroidota</taxon>
        <taxon>Bacteroidia</taxon>
        <taxon>Bacteroidales</taxon>
        <taxon>Bacteroidaceae</taxon>
        <taxon>Bacteroides</taxon>
    </lineage>
</organism>
<evidence type="ECO:0000256" key="1">
    <source>
        <dbReference type="PROSITE-ProRule" id="PRU00339"/>
    </source>
</evidence>
<dbReference type="InterPro" id="IPR011990">
    <property type="entry name" value="TPR-like_helical_dom_sf"/>
</dbReference>
<name>A0A1Y3YTR1_9BACE</name>
<gene>
    <name evidence="4" type="ORF">B5F97_11015</name>
</gene>
<feature type="repeat" description="TPR" evidence="1">
    <location>
        <begin position="19"/>
        <end position="52"/>
    </location>
</feature>
<keyword evidence="3" id="KW-0732">Signal</keyword>
<dbReference type="AlphaFoldDB" id="A0A1Y3YTR1"/>
<evidence type="ECO:0000256" key="3">
    <source>
        <dbReference type="SAM" id="SignalP"/>
    </source>
</evidence>
<dbReference type="Pfam" id="PF13432">
    <property type="entry name" value="TPR_16"/>
    <property type="match status" value="1"/>
</dbReference>
<feature type="signal peptide" evidence="3">
    <location>
        <begin position="1"/>
        <end position="20"/>
    </location>
</feature>
<keyword evidence="1" id="KW-0802">TPR repeat</keyword>
<dbReference type="EMBL" id="NFII01000009">
    <property type="protein sequence ID" value="OUO00752.1"/>
    <property type="molecule type" value="Genomic_DNA"/>
</dbReference>
<protein>
    <submittedName>
        <fullName evidence="4">Uncharacterized protein</fullName>
    </submittedName>
</protein>
<dbReference type="SUPFAM" id="SSF48452">
    <property type="entry name" value="TPR-like"/>
    <property type="match status" value="1"/>
</dbReference>
<dbReference type="Proteomes" id="UP000195386">
    <property type="component" value="Unassembled WGS sequence"/>
</dbReference>
<dbReference type="PROSITE" id="PS50005">
    <property type="entry name" value="TPR"/>
    <property type="match status" value="1"/>
</dbReference>
<comment type="caution">
    <text evidence="4">The sequence shown here is derived from an EMBL/GenBank/DDBJ whole genome shotgun (WGS) entry which is preliminary data.</text>
</comment>
<dbReference type="Gene3D" id="1.25.40.10">
    <property type="entry name" value="Tetratricopeptide repeat domain"/>
    <property type="match status" value="1"/>
</dbReference>
<accession>A0A1Y3YTR1</accession>
<evidence type="ECO:0000313" key="5">
    <source>
        <dbReference type="Proteomes" id="UP000195386"/>
    </source>
</evidence>
<feature type="chain" id="PRO_5012892729" evidence="3">
    <location>
        <begin position="21"/>
        <end position="476"/>
    </location>
</feature>
<proteinExistence type="predicted"/>
<feature type="coiled-coil region" evidence="2">
    <location>
        <begin position="446"/>
        <end position="473"/>
    </location>
</feature>
<reference evidence="5" key="1">
    <citation type="submission" date="2017-04" db="EMBL/GenBank/DDBJ databases">
        <title>Function of individual gut microbiota members based on whole genome sequencing of pure cultures obtained from chicken caecum.</title>
        <authorList>
            <person name="Medvecky M."/>
            <person name="Cejkova D."/>
            <person name="Polansky O."/>
            <person name="Karasova D."/>
            <person name="Kubasova T."/>
            <person name="Cizek A."/>
            <person name="Rychlik I."/>
        </authorList>
    </citation>
    <scope>NUCLEOTIDE SEQUENCE [LARGE SCALE GENOMIC DNA]</scope>
    <source>
        <strain evidence="5">An43</strain>
    </source>
</reference>
<evidence type="ECO:0000313" key="4">
    <source>
        <dbReference type="EMBL" id="OUO00752.1"/>
    </source>
</evidence>
<evidence type="ECO:0000256" key="2">
    <source>
        <dbReference type="SAM" id="Coils"/>
    </source>
</evidence>
<sequence>MKNKYILLLLFVFWGIHASAQTLAQAKALYEKGQYEQAKPAFKKFVKSQPNNGNYNLWYGVCCLNTGEAEEAIKYLETAVKRRATSGQLFLAQAYNATYRFENAVNTYEDYIAELAKRKRSTTEAEKLLEKSKANLRLLKGVEEVCFIDSFVVDKKDFLEAYKISPESGKLFMYDAYFENSNGTGGTVYETELGNKIYYSELQKDSTLNILSRNKMMDEWGKGSMLPGSINESVNASYPYVLADGITIYYAADGPSSMGGYDIFVTRYNTNADTYLTPENVGMPFNSPYNDYMYVIDEFNNLGWFASDRYQPDGKVCVYVFIPASSKQVYNYESMDKNKLIKLAQLHSIRDTWTDESLVTDARKRLREIMQEKPETKKHHEFEFVIDDRNTYHYAADFRSPQAKAQFKKYLQLEESYNLQLGKLENMRTQYSRVNQNEKNKMAPAILDLEKRVQQLVTEIDRAAIQVRKLEKQIIK</sequence>
<dbReference type="InterPro" id="IPR019734">
    <property type="entry name" value="TPR_rpt"/>
</dbReference>